<accession>A0A2N3PK31</accession>
<sequence>MIFRKIKKIVKGELDLLKAKYNEDSILSFRDFVLPKKEKLPIQKHSFLLFSYEKHLPVFGYSNLGDYIQTISTKKALDSLFSGCSYRFHDRDSLLSYSAGGGGVITPVVMQGWFAHSTHFIPNNETLPIFVGTHFSQEIYKFLGYFNAYYPWFFENKTIGCRDLSTLEFCKSLGLKAYLSRCLTLTLPRRNQSIVGNTIYLVGVPKEMLPYLPKHLREDAQKVEQQNIKCENSLDWKNIYTQSESLLEVYKTQAKLVITCALHCAAPCLAMGIPVVLIAKDKESLDRFSAVKGILPIWTFEDLKAGCVNFSPTSLDIESLKKDMLENLKFSTQKEMGEKIDEENLCAIRERIANFKVSKTSDSMSFVDESAGGGGI</sequence>
<gene>
    <name evidence="2" type="ORF">BCM31_00910</name>
</gene>
<reference evidence="2 3" key="1">
    <citation type="submission" date="2016-07" db="EMBL/GenBank/DDBJ databases">
        <title>Detection of Helicobacter winghamensis from caecal content of red fox (Vulpes vulpes).</title>
        <authorList>
            <person name="Zanoni R.G."/>
            <person name="Florio D."/>
            <person name="Caffara M."/>
            <person name="Renzi M."/>
            <person name="Parisi A."/>
            <person name="Pasquali F."/>
            <person name="Manfreda G."/>
        </authorList>
    </citation>
    <scope>NUCLEOTIDE SEQUENCE [LARGE SCALE GENOMIC DNA]</scope>
    <source>
        <strain evidence="2 3">295_13</strain>
    </source>
</reference>
<evidence type="ECO:0000313" key="2">
    <source>
        <dbReference type="EMBL" id="PKT81700.1"/>
    </source>
</evidence>
<dbReference type="Proteomes" id="UP000233350">
    <property type="component" value="Unassembled WGS sequence"/>
</dbReference>
<proteinExistence type="predicted"/>
<name>A0A2N3PK31_9HELI</name>
<dbReference type="AlphaFoldDB" id="A0A2N3PK31"/>
<organism evidence="2 3">
    <name type="scientific">Helicobacter winghamensis</name>
    <dbReference type="NCBI Taxonomy" id="157268"/>
    <lineage>
        <taxon>Bacteria</taxon>
        <taxon>Pseudomonadati</taxon>
        <taxon>Campylobacterota</taxon>
        <taxon>Epsilonproteobacteria</taxon>
        <taxon>Campylobacterales</taxon>
        <taxon>Helicobacteraceae</taxon>
        <taxon>Helicobacter</taxon>
    </lineage>
</organism>
<evidence type="ECO:0000259" key="1">
    <source>
        <dbReference type="Pfam" id="PF04230"/>
    </source>
</evidence>
<dbReference type="STRING" id="556267.HWAG_00465"/>
<keyword evidence="3" id="KW-1185">Reference proteome</keyword>
<dbReference type="Pfam" id="PF04230">
    <property type="entry name" value="PS_pyruv_trans"/>
    <property type="match status" value="1"/>
</dbReference>
<dbReference type="InterPro" id="IPR007345">
    <property type="entry name" value="Polysacch_pyruvyl_Trfase"/>
</dbReference>
<dbReference type="EMBL" id="MBPK01000018">
    <property type="protein sequence ID" value="PKT81700.1"/>
    <property type="molecule type" value="Genomic_DNA"/>
</dbReference>
<comment type="caution">
    <text evidence="2">The sequence shown here is derived from an EMBL/GenBank/DDBJ whole genome shotgun (WGS) entry which is preliminary data.</text>
</comment>
<evidence type="ECO:0000313" key="3">
    <source>
        <dbReference type="Proteomes" id="UP000233350"/>
    </source>
</evidence>
<dbReference type="RefSeq" id="WP_180322739.1">
    <property type="nucleotide sequence ID" value="NZ_MBPJ01000018.1"/>
</dbReference>
<protein>
    <recommendedName>
        <fullName evidence="1">Polysaccharide pyruvyl transferase domain-containing protein</fullName>
    </recommendedName>
</protein>
<feature type="domain" description="Polysaccharide pyruvyl transferase" evidence="1">
    <location>
        <begin position="63"/>
        <end position="279"/>
    </location>
</feature>